<organism evidence="2 3">
    <name type="scientific">Filobasidium floriforme</name>
    <dbReference type="NCBI Taxonomy" id="5210"/>
    <lineage>
        <taxon>Eukaryota</taxon>
        <taxon>Fungi</taxon>
        <taxon>Dikarya</taxon>
        <taxon>Basidiomycota</taxon>
        <taxon>Agaricomycotina</taxon>
        <taxon>Tremellomycetes</taxon>
        <taxon>Filobasidiales</taxon>
        <taxon>Filobasidiaceae</taxon>
        <taxon>Filobasidium</taxon>
    </lineage>
</organism>
<feature type="transmembrane region" description="Helical" evidence="1">
    <location>
        <begin position="147"/>
        <end position="168"/>
    </location>
</feature>
<comment type="caution">
    <text evidence="2">The sequence shown here is derived from an EMBL/GenBank/DDBJ whole genome shotgun (WGS) entry which is preliminary data.</text>
</comment>
<evidence type="ECO:0000256" key="1">
    <source>
        <dbReference type="SAM" id="Phobius"/>
    </source>
</evidence>
<dbReference type="Proteomes" id="UP000812966">
    <property type="component" value="Unassembled WGS sequence"/>
</dbReference>
<feature type="transmembrane region" description="Helical" evidence="1">
    <location>
        <begin position="28"/>
        <end position="47"/>
    </location>
</feature>
<dbReference type="AlphaFoldDB" id="A0A8K0JH92"/>
<gene>
    <name evidence="2" type="ORF">FFLO_05280</name>
</gene>
<accession>A0A8K0JH92</accession>
<dbReference type="EMBL" id="JABELV010000129">
    <property type="protein sequence ID" value="KAG7529983.1"/>
    <property type="molecule type" value="Genomic_DNA"/>
</dbReference>
<name>A0A8K0JH92_9TREE</name>
<keyword evidence="1" id="KW-0472">Membrane</keyword>
<feature type="transmembrane region" description="Helical" evidence="1">
    <location>
        <begin position="67"/>
        <end position="87"/>
    </location>
</feature>
<feature type="transmembrane region" description="Helical" evidence="1">
    <location>
        <begin position="108"/>
        <end position="127"/>
    </location>
</feature>
<keyword evidence="1" id="KW-0812">Transmembrane</keyword>
<keyword evidence="3" id="KW-1185">Reference proteome</keyword>
<protein>
    <submittedName>
        <fullName evidence="2">Uncharacterized protein</fullName>
    </submittedName>
</protein>
<evidence type="ECO:0000313" key="3">
    <source>
        <dbReference type="Proteomes" id="UP000812966"/>
    </source>
</evidence>
<reference evidence="2" key="1">
    <citation type="submission" date="2020-04" db="EMBL/GenBank/DDBJ databases">
        <title>Analysis of mating type loci in Filobasidium floriforme.</title>
        <authorList>
            <person name="Nowrousian M."/>
        </authorList>
    </citation>
    <scope>NUCLEOTIDE SEQUENCE</scope>
    <source>
        <strain evidence="2">CBS 6242</strain>
    </source>
</reference>
<evidence type="ECO:0000313" key="2">
    <source>
        <dbReference type="EMBL" id="KAG7529983.1"/>
    </source>
</evidence>
<keyword evidence="1" id="KW-1133">Transmembrane helix</keyword>
<sequence length="224" mass="24858">MPRSTSDERYIHVTVQEPSTGTYLSERAFLHGIITSLLLAHNSLLWYFPSVLRTCGLLNSFEATEEWNHVIADYTLLAHLGMAYIIFSHIDGTLCRWSPTSECILQTVVVVSILEGAFTVSWGYLLYQNFGLMLEFASYDGSWKSLGPIVVQNLIFVSWAGTVLHTLLPAIEGASRAVGWGESLEVFGMDVQDYPWVGGRIALDDETTSDAETTIDRKAASDLV</sequence>
<proteinExistence type="predicted"/>